<evidence type="ECO:0000256" key="3">
    <source>
        <dbReference type="ARBA" id="ARBA00023235"/>
    </source>
</evidence>
<dbReference type="EC" id="5.4.99.-" evidence="6"/>
<evidence type="ECO:0000256" key="4">
    <source>
        <dbReference type="PIRSR" id="PIRSR606225-1"/>
    </source>
</evidence>
<dbReference type="InterPro" id="IPR020103">
    <property type="entry name" value="PsdUridine_synth_cat_dom_sf"/>
</dbReference>
<dbReference type="InterPro" id="IPR050188">
    <property type="entry name" value="RluA_PseudoU_synthase"/>
</dbReference>
<feature type="active site" evidence="4">
    <location>
        <position position="142"/>
    </location>
</feature>
<keyword evidence="9" id="KW-1185">Reference proteome</keyword>
<reference evidence="8 9" key="1">
    <citation type="submission" date="2014-03" db="EMBL/GenBank/DDBJ databases">
        <title>complete genome sequence of Flavobacteriaceae bacterium JBKA-6.</title>
        <authorList>
            <person name="Takano T."/>
            <person name="Nakamura Y."/>
            <person name="Takuma S."/>
            <person name="Yasuike M."/>
            <person name="Matsuyama T."/>
            <person name="Sakai T."/>
            <person name="Fujiwara A."/>
            <person name="Kimoto K."/>
            <person name="Fukuda Y."/>
            <person name="Kondo H."/>
            <person name="Hirono I."/>
            <person name="Nakayasu C."/>
        </authorList>
    </citation>
    <scope>NUCLEOTIDE SEQUENCE [LARGE SCALE GENOMIC DNA]</scope>
    <source>
        <strain evidence="8 9">JBKA-6</strain>
    </source>
</reference>
<dbReference type="PANTHER" id="PTHR21600:SF44">
    <property type="entry name" value="RIBOSOMAL LARGE SUBUNIT PSEUDOURIDINE SYNTHASE D"/>
    <property type="match status" value="1"/>
</dbReference>
<dbReference type="PROSITE" id="PS01129">
    <property type="entry name" value="PSI_RLU"/>
    <property type="match status" value="1"/>
</dbReference>
<accession>A0A1J1EBU6</accession>
<evidence type="ECO:0000259" key="7">
    <source>
        <dbReference type="SMART" id="SM00363"/>
    </source>
</evidence>
<dbReference type="FunFam" id="3.30.2350.10:FF:000006">
    <property type="entry name" value="Pseudouridine synthase"/>
    <property type="match status" value="1"/>
</dbReference>
<name>A0A1J1EBU6_9FLAO</name>
<dbReference type="SMART" id="SM00363">
    <property type="entry name" value="S4"/>
    <property type="match status" value="1"/>
</dbReference>
<dbReference type="Gene3D" id="3.30.2350.10">
    <property type="entry name" value="Pseudouridine synthase"/>
    <property type="match status" value="1"/>
</dbReference>
<protein>
    <recommendedName>
        <fullName evidence="6">Pseudouridine synthase</fullName>
        <ecNumber evidence="6">5.4.99.-</ecNumber>
    </recommendedName>
</protein>
<dbReference type="InterPro" id="IPR002942">
    <property type="entry name" value="S4_RNA-bd"/>
</dbReference>
<dbReference type="AlphaFoldDB" id="A0A1J1EBU6"/>
<sequence length="330" mass="38291">MIDKYEFKVDEDQHPLRVDKYLMGVLKEVSSRNKIQSLIELGNIKVNDVVVKSNYKVKSNDMVKVTICSNPYETEVIPENIPLNIVYEDQCIIVVDKEPGMVVHPGNGNYNKTLINALLFHFDKLPVAQKDNHRPGLVHRIDKNTSGLLVIAKDESSMAHLTKQFYERTTERMYIALVWGDIEQDSGRITGNIGRDLKNRKIMRVFPEGDMGKKAITNYKVIERFGYTTLIECKLETGRTHQIRVHLKHIGHPIFNDDTYGGDKILKGTTYSKYEQFIRNCFKTMNRHALHAKTLGFEHPNNRHFIRFNSLIPPDFDALLKKWRNYSNRE</sequence>
<dbReference type="Proteomes" id="UP000243197">
    <property type="component" value="Chromosome"/>
</dbReference>
<dbReference type="CDD" id="cd02869">
    <property type="entry name" value="PseudoU_synth_RluA_like"/>
    <property type="match status" value="1"/>
</dbReference>
<dbReference type="NCBIfam" id="TIGR00005">
    <property type="entry name" value="rluA_subfam"/>
    <property type="match status" value="1"/>
</dbReference>
<dbReference type="Gene3D" id="3.10.290.10">
    <property type="entry name" value="RNA-binding S4 domain"/>
    <property type="match status" value="1"/>
</dbReference>
<keyword evidence="2 5" id="KW-0694">RNA-binding</keyword>
<dbReference type="RefSeq" id="WP_096687179.1">
    <property type="nucleotide sequence ID" value="NZ_AP014564.1"/>
</dbReference>
<evidence type="ECO:0000256" key="5">
    <source>
        <dbReference type="PROSITE-ProRule" id="PRU00182"/>
    </source>
</evidence>
<dbReference type="CDD" id="cd00165">
    <property type="entry name" value="S4"/>
    <property type="match status" value="1"/>
</dbReference>
<evidence type="ECO:0000256" key="1">
    <source>
        <dbReference type="ARBA" id="ARBA00010876"/>
    </source>
</evidence>
<organism evidence="8 9">
    <name type="scientific">Ichthyobacterium seriolicida</name>
    <dbReference type="NCBI Taxonomy" id="242600"/>
    <lineage>
        <taxon>Bacteria</taxon>
        <taxon>Pseudomonadati</taxon>
        <taxon>Bacteroidota</taxon>
        <taxon>Flavobacteriia</taxon>
        <taxon>Flavobacteriales</taxon>
        <taxon>Ichthyobacteriaceae</taxon>
        <taxon>Ichthyobacterium</taxon>
    </lineage>
</organism>
<dbReference type="KEGG" id="ise:JBKA6_1398"/>
<dbReference type="InterPro" id="IPR006145">
    <property type="entry name" value="PsdUridine_synth_RsuA/RluA"/>
</dbReference>
<dbReference type="SUPFAM" id="SSF55174">
    <property type="entry name" value="Alpha-L RNA-binding motif"/>
    <property type="match status" value="1"/>
</dbReference>
<dbReference type="InterPro" id="IPR036986">
    <property type="entry name" value="S4_RNA-bd_sf"/>
</dbReference>
<evidence type="ECO:0000256" key="6">
    <source>
        <dbReference type="RuleBase" id="RU362028"/>
    </source>
</evidence>
<dbReference type="GO" id="GO:0003723">
    <property type="term" value="F:RNA binding"/>
    <property type="evidence" value="ECO:0007669"/>
    <property type="project" value="UniProtKB-KW"/>
</dbReference>
<evidence type="ECO:0000313" key="9">
    <source>
        <dbReference type="Proteomes" id="UP000243197"/>
    </source>
</evidence>
<evidence type="ECO:0000256" key="2">
    <source>
        <dbReference type="ARBA" id="ARBA00022884"/>
    </source>
</evidence>
<feature type="domain" description="RNA-binding S4" evidence="7">
    <location>
        <begin position="16"/>
        <end position="82"/>
    </location>
</feature>
<dbReference type="PANTHER" id="PTHR21600">
    <property type="entry name" value="MITOCHONDRIAL RNA PSEUDOURIDINE SYNTHASE"/>
    <property type="match status" value="1"/>
</dbReference>
<dbReference type="SUPFAM" id="SSF55120">
    <property type="entry name" value="Pseudouridine synthase"/>
    <property type="match status" value="1"/>
</dbReference>
<dbReference type="Pfam" id="PF01479">
    <property type="entry name" value="S4"/>
    <property type="match status" value="1"/>
</dbReference>
<dbReference type="InterPro" id="IPR006225">
    <property type="entry name" value="PsdUridine_synth_RluC/D"/>
</dbReference>
<evidence type="ECO:0000313" key="8">
    <source>
        <dbReference type="EMBL" id="BAV95411.1"/>
    </source>
</evidence>
<comment type="function">
    <text evidence="6">Responsible for synthesis of pseudouridine from uracil.</text>
</comment>
<comment type="catalytic activity">
    <reaction evidence="6">
        <text>a uridine in RNA = a pseudouridine in RNA</text>
        <dbReference type="Rhea" id="RHEA:48348"/>
        <dbReference type="Rhea" id="RHEA-COMP:12068"/>
        <dbReference type="Rhea" id="RHEA-COMP:12069"/>
        <dbReference type="ChEBI" id="CHEBI:65314"/>
        <dbReference type="ChEBI" id="CHEBI:65315"/>
    </reaction>
</comment>
<dbReference type="PROSITE" id="PS50889">
    <property type="entry name" value="S4"/>
    <property type="match status" value="1"/>
</dbReference>
<keyword evidence="3 6" id="KW-0413">Isomerase</keyword>
<proteinExistence type="inferred from homology"/>
<gene>
    <name evidence="8" type="ORF">JBKA6_1398</name>
</gene>
<dbReference type="EMBL" id="AP014564">
    <property type="protein sequence ID" value="BAV95411.1"/>
    <property type="molecule type" value="Genomic_DNA"/>
</dbReference>
<dbReference type="InterPro" id="IPR006224">
    <property type="entry name" value="PsdUridine_synth_RluA-like_CS"/>
</dbReference>
<dbReference type="OrthoDB" id="9807829at2"/>
<dbReference type="Pfam" id="PF00849">
    <property type="entry name" value="PseudoU_synth_2"/>
    <property type="match status" value="1"/>
</dbReference>
<dbReference type="GO" id="GO:0000455">
    <property type="term" value="P:enzyme-directed rRNA pseudouridine synthesis"/>
    <property type="evidence" value="ECO:0007669"/>
    <property type="project" value="TreeGrafter"/>
</dbReference>
<comment type="similarity">
    <text evidence="1 6">Belongs to the pseudouridine synthase RluA family.</text>
</comment>
<dbReference type="GO" id="GO:0120159">
    <property type="term" value="F:rRNA pseudouridine synthase activity"/>
    <property type="evidence" value="ECO:0007669"/>
    <property type="project" value="UniProtKB-ARBA"/>
</dbReference>